<sequence>MPHRAPLRPCSHVTPGRVEDHELDAGGKPCIYRYLNVALEAALDRDAFREGVVAPVRAWLDH</sequence>
<name>A0A150P5K3_SORCE</name>
<dbReference type="EMBL" id="JELY01003018">
    <property type="protein sequence ID" value="KYF50984.1"/>
    <property type="molecule type" value="Genomic_DNA"/>
</dbReference>
<proteinExistence type="predicted"/>
<evidence type="ECO:0000313" key="2">
    <source>
        <dbReference type="Proteomes" id="UP000075420"/>
    </source>
</evidence>
<protein>
    <submittedName>
        <fullName evidence="1">Uncharacterized protein</fullName>
    </submittedName>
</protein>
<dbReference type="AlphaFoldDB" id="A0A150P5K3"/>
<reference evidence="1 2" key="1">
    <citation type="submission" date="2014-02" db="EMBL/GenBank/DDBJ databases">
        <title>The small core and large imbalanced accessory genome model reveals a collaborative survival strategy of Sorangium cellulosum strains in nature.</title>
        <authorList>
            <person name="Han K."/>
            <person name="Peng R."/>
            <person name="Blom J."/>
            <person name="Li Y.-Z."/>
        </authorList>
    </citation>
    <scope>NUCLEOTIDE SEQUENCE [LARGE SCALE GENOMIC DNA]</scope>
    <source>
        <strain evidence="1 2">So0157-25</strain>
    </source>
</reference>
<comment type="caution">
    <text evidence="1">The sequence shown here is derived from an EMBL/GenBank/DDBJ whole genome shotgun (WGS) entry which is preliminary data.</text>
</comment>
<organism evidence="1 2">
    <name type="scientific">Sorangium cellulosum</name>
    <name type="common">Polyangium cellulosum</name>
    <dbReference type="NCBI Taxonomy" id="56"/>
    <lineage>
        <taxon>Bacteria</taxon>
        <taxon>Pseudomonadati</taxon>
        <taxon>Myxococcota</taxon>
        <taxon>Polyangia</taxon>
        <taxon>Polyangiales</taxon>
        <taxon>Polyangiaceae</taxon>
        <taxon>Sorangium</taxon>
    </lineage>
</organism>
<gene>
    <name evidence="1" type="ORF">BE08_17310</name>
</gene>
<accession>A0A150P5K3</accession>
<evidence type="ECO:0000313" key="1">
    <source>
        <dbReference type="EMBL" id="KYF50984.1"/>
    </source>
</evidence>
<dbReference type="Proteomes" id="UP000075420">
    <property type="component" value="Unassembled WGS sequence"/>
</dbReference>